<dbReference type="GO" id="GO:0003677">
    <property type="term" value="F:DNA binding"/>
    <property type="evidence" value="ECO:0007669"/>
    <property type="project" value="UniProtKB-UniRule"/>
</dbReference>
<dbReference type="GO" id="GO:0015074">
    <property type="term" value="P:DNA integration"/>
    <property type="evidence" value="ECO:0007669"/>
    <property type="project" value="InterPro"/>
</dbReference>
<dbReference type="Gene3D" id="1.10.150.130">
    <property type="match status" value="1"/>
</dbReference>
<evidence type="ECO:0000256" key="1">
    <source>
        <dbReference type="ARBA" id="ARBA00023125"/>
    </source>
</evidence>
<dbReference type="InterPro" id="IPR011010">
    <property type="entry name" value="DNA_brk_join_enz"/>
</dbReference>
<evidence type="ECO:0000313" key="8">
    <source>
        <dbReference type="Proteomes" id="UP000285201"/>
    </source>
</evidence>
<reference evidence="8 9" key="1">
    <citation type="submission" date="2018-08" db="EMBL/GenBank/DDBJ databases">
        <title>A genome reference for cultivated species of the human gut microbiota.</title>
        <authorList>
            <person name="Zou Y."/>
            <person name="Xue W."/>
            <person name="Luo G."/>
        </authorList>
    </citation>
    <scope>NUCLEOTIDE SEQUENCE [LARGE SCALE GENOMIC DNA]</scope>
    <source>
        <strain evidence="7 8">AF36-7BH</strain>
        <strain evidence="6 9">AM37-3BH</strain>
    </source>
</reference>
<dbReference type="Pfam" id="PF00589">
    <property type="entry name" value="Phage_integrase"/>
    <property type="match status" value="1"/>
</dbReference>
<evidence type="ECO:0000313" key="9">
    <source>
        <dbReference type="Proteomes" id="UP000285844"/>
    </source>
</evidence>
<evidence type="ECO:0000259" key="4">
    <source>
        <dbReference type="PROSITE" id="PS51898"/>
    </source>
</evidence>
<evidence type="ECO:0000313" key="6">
    <source>
        <dbReference type="EMBL" id="RHC09853.1"/>
    </source>
</evidence>
<dbReference type="Gene3D" id="1.10.443.10">
    <property type="entry name" value="Intergrase catalytic core"/>
    <property type="match status" value="1"/>
</dbReference>
<gene>
    <name evidence="7" type="ORF">DW007_00360</name>
    <name evidence="6" type="ORF">DW858_14955</name>
</gene>
<dbReference type="CDD" id="cd01191">
    <property type="entry name" value="INT_C_like_2"/>
    <property type="match status" value="1"/>
</dbReference>
<comment type="caution">
    <text evidence="6">The sequence shown here is derived from an EMBL/GenBank/DDBJ whole genome shotgun (WGS) entry which is preliminary data.</text>
</comment>
<accession>A0A413YMY3</accession>
<keyword evidence="1 3" id="KW-0238">DNA-binding</keyword>
<dbReference type="GO" id="GO:0006310">
    <property type="term" value="P:DNA recombination"/>
    <property type="evidence" value="ECO:0007669"/>
    <property type="project" value="UniProtKB-KW"/>
</dbReference>
<protein>
    <submittedName>
        <fullName evidence="6">Integrase</fullName>
    </submittedName>
</protein>
<dbReference type="PROSITE" id="PS51900">
    <property type="entry name" value="CB"/>
    <property type="match status" value="1"/>
</dbReference>
<dbReference type="SUPFAM" id="SSF56349">
    <property type="entry name" value="DNA breaking-rejoining enzymes"/>
    <property type="match status" value="1"/>
</dbReference>
<dbReference type="PANTHER" id="PTHR30349:SF89">
    <property type="entry name" value="INTEGRASE_RECOMBINASE"/>
    <property type="match status" value="1"/>
</dbReference>
<organism evidence="6 9">
    <name type="scientific">Lachnospira eligens</name>
    <dbReference type="NCBI Taxonomy" id="39485"/>
    <lineage>
        <taxon>Bacteria</taxon>
        <taxon>Bacillati</taxon>
        <taxon>Bacillota</taxon>
        <taxon>Clostridia</taxon>
        <taxon>Lachnospirales</taxon>
        <taxon>Lachnospiraceae</taxon>
        <taxon>Lachnospira</taxon>
    </lineage>
</organism>
<evidence type="ECO:0000256" key="2">
    <source>
        <dbReference type="ARBA" id="ARBA00023172"/>
    </source>
</evidence>
<dbReference type="InterPro" id="IPR013762">
    <property type="entry name" value="Integrase-like_cat_sf"/>
</dbReference>
<evidence type="ECO:0000259" key="5">
    <source>
        <dbReference type="PROSITE" id="PS51900"/>
    </source>
</evidence>
<feature type="domain" description="Tyr recombinase" evidence="4">
    <location>
        <begin position="90"/>
        <end position="264"/>
    </location>
</feature>
<dbReference type="InterPro" id="IPR044068">
    <property type="entry name" value="CB"/>
</dbReference>
<sequence>MKTKLTFEEYLRKDNLSKNTITSYLWTVNYYTENYDAVSKENLLAYKGYLMEFFKPKTVNLRIQAINKYLEYLDKQQLQLKAVKVQQKNFLENVISNADYNFLKKQLKKDGNMEWYFVIWYLAATGARVSELIQIKIEHIEIGYFDLYTKGGKLRRLYIPKKLKKETLEWLEETHRFSGYLFLNRYGERITTRGISQQLKNYAEKYGLDKKVVYPHSFRHRYAKNFLEKYNDIALLADLMGHESIETTRIYLRRTASEQQELVDKIVTW</sequence>
<evidence type="ECO:0000313" key="7">
    <source>
        <dbReference type="EMBL" id="RHL72350.1"/>
    </source>
</evidence>
<dbReference type="AlphaFoldDB" id="A0A413YMY3"/>
<dbReference type="RefSeq" id="WP_118010212.1">
    <property type="nucleotide sequence ID" value="NZ_QRNK01000030.1"/>
</dbReference>
<dbReference type="EMBL" id="QSHM01000037">
    <property type="protein sequence ID" value="RHC09853.1"/>
    <property type="molecule type" value="Genomic_DNA"/>
</dbReference>
<dbReference type="Proteomes" id="UP000285201">
    <property type="component" value="Unassembled WGS sequence"/>
</dbReference>
<dbReference type="InterPro" id="IPR002104">
    <property type="entry name" value="Integrase_catalytic"/>
</dbReference>
<proteinExistence type="predicted"/>
<evidence type="ECO:0000256" key="3">
    <source>
        <dbReference type="PROSITE-ProRule" id="PRU01248"/>
    </source>
</evidence>
<feature type="domain" description="Core-binding (CB)" evidence="5">
    <location>
        <begin position="1"/>
        <end position="74"/>
    </location>
</feature>
<dbReference type="InterPro" id="IPR050090">
    <property type="entry name" value="Tyrosine_recombinase_XerCD"/>
</dbReference>
<dbReference type="PANTHER" id="PTHR30349">
    <property type="entry name" value="PHAGE INTEGRASE-RELATED"/>
    <property type="match status" value="1"/>
</dbReference>
<keyword evidence="2" id="KW-0233">DNA recombination</keyword>
<dbReference type="InterPro" id="IPR010998">
    <property type="entry name" value="Integrase_recombinase_N"/>
</dbReference>
<dbReference type="Proteomes" id="UP000285844">
    <property type="component" value="Unassembled WGS sequence"/>
</dbReference>
<name>A0A413YMY3_9FIRM</name>
<dbReference type="PROSITE" id="PS51898">
    <property type="entry name" value="TYR_RECOMBINASE"/>
    <property type="match status" value="1"/>
</dbReference>
<dbReference type="EMBL" id="QROY01000001">
    <property type="protein sequence ID" value="RHL72350.1"/>
    <property type="molecule type" value="Genomic_DNA"/>
</dbReference>